<dbReference type="PANTHER" id="PTHR34218:SF4">
    <property type="entry name" value="ACYL-HOMOSERINE LACTONE ACYLASE QUIP"/>
    <property type="match status" value="1"/>
</dbReference>
<evidence type="ECO:0000256" key="4">
    <source>
        <dbReference type="SAM" id="Phobius"/>
    </source>
</evidence>
<evidence type="ECO:0000313" key="6">
    <source>
        <dbReference type="Proteomes" id="UP001595420"/>
    </source>
</evidence>
<dbReference type="Gene3D" id="2.30.120.10">
    <property type="match status" value="1"/>
</dbReference>
<keyword evidence="6" id="KW-1185">Reference proteome</keyword>
<keyword evidence="2" id="KW-0378">Hydrolase</keyword>
<dbReference type="InterPro" id="IPR014395">
    <property type="entry name" value="Pen/GL7ACA/AHL_acylase"/>
</dbReference>
<dbReference type="Proteomes" id="UP001595420">
    <property type="component" value="Unassembled WGS sequence"/>
</dbReference>
<dbReference type="CDD" id="cd03747">
    <property type="entry name" value="Ntn_PGA_like"/>
    <property type="match status" value="1"/>
</dbReference>
<evidence type="ECO:0000256" key="2">
    <source>
        <dbReference type="ARBA" id="ARBA00022801"/>
    </source>
</evidence>
<dbReference type="PANTHER" id="PTHR34218">
    <property type="entry name" value="PEPTIDASE S45 PENICILLIN AMIDASE"/>
    <property type="match status" value="1"/>
</dbReference>
<comment type="similarity">
    <text evidence="1">Belongs to the peptidase S45 family.</text>
</comment>
<name>A0ABV7C040_9PROT</name>
<dbReference type="InterPro" id="IPR043147">
    <property type="entry name" value="Penicillin_amidase_A-knob"/>
</dbReference>
<protein>
    <submittedName>
        <fullName evidence="5">Penicillin acylase family protein</fullName>
    </submittedName>
</protein>
<keyword evidence="3" id="KW-0865">Zymogen</keyword>
<evidence type="ECO:0000256" key="1">
    <source>
        <dbReference type="ARBA" id="ARBA00006586"/>
    </source>
</evidence>
<accession>A0ABV7C040</accession>
<dbReference type="InterPro" id="IPR023343">
    <property type="entry name" value="Penicillin_amidase_dom1"/>
</dbReference>
<proteinExistence type="inferred from homology"/>
<organism evidence="5 6">
    <name type="scientific">Falsiroseomonas tokyonensis</name>
    <dbReference type="NCBI Taxonomy" id="430521"/>
    <lineage>
        <taxon>Bacteria</taxon>
        <taxon>Pseudomonadati</taxon>
        <taxon>Pseudomonadota</taxon>
        <taxon>Alphaproteobacteria</taxon>
        <taxon>Acetobacterales</taxon>
        <taxon>Roseomonadaceae</taxon>
        <taxon>Falsiroseomonas</taxon>
    </lineage>
</organism>
<dbReference type="Gene3D" id="3.60.20.10">
    <property type="entry name" value="Glutamine Phosphoribosylpyrophosphate, subunit 1, domain 1"/>
    <property type="match status" value="1"/>
</dbReference>
<feature type="transmembrane region" description="Helical" evidence="4">
    <location>
        <begin position="54"/>
        <end position="77"/>
    </location>
</feature>
<dbReference type="PIRSF" id="PIRSF001227">
    <property type="entry name" value="Pen_acylase"/>
    <property type="match status" value="1"/>
</dbReference>
<evidence type="ECO:0000313" key="5">
    <source>
        <dbReference type="EMBL" id="MFC3002356.1"/>
    </source>
</evidence>
<dbReference type="InterPro" id="IPR029055">
    <property type="entry name" value="Ntn_hydrolases_N"/>
</dbReference>
<dbReference type="Gene3D" id="1.10.439.10">
    <property type="entry name" value="Penicillin Amidohydrolase, domain 1"/>
    <property type="match status" value="1"/>
</dbReference>
<gene>
    <name evidence="5" type="ORF">ACFOD3_20825</name>
</gene>
<dbReference type="Pfam" id="PF01804">
    <property type="entry name" value="Penicil_amidase"/>
    <property type="match status" value="1"/>
</dbReference>
<reference evidence="6" key="1">
    <citation type="journal article" date="2019" name="Int. J. Syst. Evol. Microbiol.">
        <title>The Global Catalogue of Microorganisms (GCM) 10K type strain sequencing project: providing services to taxonomists for standard genome sequencing and annotation.</title>
        <authorList>
            <consortium name="The Broad Institute Genomics Platform"/>
            <consortium name="The Broad Institute Genome Sequencing Center for Infectious Disease"/>
            <person name="Wu L."/>
            <person name="Ma J."/>
        </authorList>
    </citation>
    <scope>NUCLEOTIDE SEQUENCE [LARGE SCALE GENOMIC DNA]</scope>
    <source>
        <strain evidence="6">CGMCC 1.16855</strain>
    </source>
</reference>
<keyword evidence="4" id="KW-0812">Transmembrane</keyword>
<sequence length="823" mass="87792">MLKRELPIAAIGNSFWNPRLHRAPRTACRRDLPFPAHTVHLARMRFLLRLAGRLLLLVLLLAGLATAFAAAVVFTSLPDAREELAIPSLSAPVAITLDAQGIPRIRAETERDAAVALGYLHARDRMFQMEAMRRSAAGRLAELAGPSALRLDRMSRTLGLLPRAEADLAALDPGTRDMLEAYAEGVNALIAARGRLAAPEFLAIGEPEPWRPEHSLLWGKVMGLWLSGNWRRELERAALVAALPPEKVEDLWPRDGSPGRPDLAAALPSPAHLARVLQAIPVFGEDAPLPASASNAWVVAARRSASGAPLLANDPHLGFNAPILWYLARIDFPDGSFRAGATAPGVPAIVIGRNQSLAWGFTTTHSDTQDVFVERLAGPDAYLTPEGPRPFTLREERIAVRGQSEPEILRVRETRHGPVVSDLDGLAAAEGHVLAVAMANLQPADTAASSLLALNRATSVAEARAAAALFSSPPQNLMVADAAGRIAQYLVGRTPVRAGGDGTLPARGWDGSMDWTGFVPFDAMAHVEDPESGQIANANSRPAPADHPVFLGRDWYGDWRLRRIRELLAARPTHDAAGFAAMQNDVTSLLAQALLPVLRAVPPPAGLAARAHALLAGWNGEMRADAPQPLIYHAWLARFRQLALEAGGAPEGTPAGPEFTERLLLDPARGAAWCGAEGCTPLLARALGEAVATLESAQGSDPAAWRWGAAHIASFEHPLLRFIPGLNQMTRLQAGTGGDNETLSRGGMRGSGPNPFAHQHGAGLRMVADLAEPDGILAIIATGQSGHPMSDNFASLLERWTNGDVVRLGRQAGNESGSIRLTR</sequence>
<dbReference type="SUPFAM" id="SSF56235">
    <property type="entry name" value="N-terminal nucleophile aminohydrolases (Ntn hydrolases)"/>
    <property type="match status" value="1"/>
</dbReference>
<dbReference type="Gene3D" id="1.10.1400.10">
    <property type="match status" value="1"/>
</dbReference>
<evidence type="ECO:0000256" key="3">
    <source>
        <dbReference type="ARBA" id="ARBA00023145"/>
    </source>
</evidence>
<dbReference type="EMBL" id="JBHRSB010000006">
    <property type="protein sequence ID" value="MFC3002356.1"/>
    <property type="molecule type" value="Genomic_DNA"/>
</dbReference>
<comment type="caution">
    <text evidence="5">The sequence shown here is derived from an EMBL/GenBank/DDBJ whole genome shotgun (WGS) entry which is preliminary data.</text>
</comment>
<keyword evidence="4" id="KW-0472">Membrane</keyword>
<keyword evidence="4" id="KW-1133">Transmembrane helix</keyword>
<dbReference type="InterPro" id="IPR002692">
    <property type="entry name" value="S45"/>
</dbReference>
<dbReference type="InterPro" id="IPR043146">
    <property type="entry name" value="Penicillin_amidase_N_B-knob"/>
</dbReference>